<name>A0AAD5TIW9_9FUNG</name>
<accession>A0AAD5TIW9</accession>
<protein>
    <recommendedName>
        <fullName evidence="4">Flavoprotein domain-containing protein</fullName>
    </recommendedName>
</protein>
<evidence type="ECO:0000259" key="4">
    <source>
        <dbReference type="Pfam" id="PF02441"/>
    </source>
</evidence>
<feature type="compositionally biased region" description="Basic and acidic residues" evidence="3">
    <location>
        <begin position="209"/>
        <end position="223"/>
    </location>
</feature>
<dbReference type="GO" id="GO:0004633">
    <property type="term" value="F:phosphopantothenoylcysteine decarboxylase activity"/>
    <property type="evidence" value="ECO:0007669"/>
    <property type="project" value="TreeGrafter"/>
</dbReference>
<dbReference type="InterPro" id="IPR036551">
    <property type="entry name" value="Flavin_trans-like"/>
</dbReference>
<gene>
    <name evidence="5" type="ORF">HDU87_004392</name>
</gene>
<proteinExistence type="inferred from homology"/>
<reference evidence="5" key="1">
    <citation type="submission" date="2020-05" db="EMBL/GenBank/DDBJ databases">
        <title>Phylogenomic resolution of chytrid fungi.</title>
        <authorList>
            <person name="Stajich J.E."/>
            <person name="Amses K."/>
            <person name="Simmons R."/>
            <person name="Seto K."/>
            <person name="Myers J."/>
            <person name="Bonds A."/>
            <person name="Quandt C.A."/>
            <person name="Barry K."/>
            <person name="Liu P."/>
            <person name="Grigoriev I."/>
            <person name="Longcore J.E."/>
            <person name="James T.Y."/>
        </authorList>
    </citation>
    <scope>NUCLEOTIDE SEQUENCE</scope>
    <source>
        <strain evidence="5">JEL0379</strain>
    </source>
</reference>
<feature type="region of interest" description="Disordered" evidence="3">
    <location>
        <begin position="209"/>
        <end position="231"/>
    </location>
</feature>
<dbReference type="PANTHER" id="PTHR14359:SF6">
    <property type="entry name" value="PHOSPHOPANTOTHENOYLCYSTEINE DECARBOXYLASE"/>
    <property type="match status" value="1"/>
</dbReference>
<evidence type="ECO:0000256" key="1">
    <source>
        <dbReference type="ARBA" id="ARBA00022993"/>
    </source>
</evidence>
<comment type="similarity">
    <text evidence="2">Belongs to the HFCD (homooligomeric flavin containing Cys decarboxylase) superfamily.</text>
</comment>
<dbReference type="InterPro" id="IPR003382">
    <property type="entry name" value="Flavoprotein"/>
</dbReference>
<dbReference type="EMBL" id="JADGJQ010000032">
    <property type="protein sequence ID" value="KAJ3177639.1"/>
    <property type="molecule type" value="Genomic_DNA"/>
</dbReference>
<organism evidence="5 6">
    <name type="scientific">Geranomyces variabilis</name>
    <dbReference type="NCBI Taxonomy" id="109894"/>
    <lineage>
        <taxon>Eukaryota</taxon>
        <taxon>Fungi</taxon>
        <taxon>Fungi incertae sedis</taxon>
        <taxon>Chytridiomycota</taxon>
        <taxon>Chytridiomycota incertae sedis</taxon>
        <taxon>Chytridiomycetes</taxon>
        <taxon>Spizellomycetales</taxon>
        <taxon>Powellomycetaceae</taxon>
        <taxon>Geranomyces</taxon>
    </lineage>
</organism>
<keyword evidence="1" id="KW-0173">Coenzyme A biosynthesis</keyword>
<evidence type="ECO:0000313" key="6">
    <source>
        <dbReference type="Proteomes" id="UP001212152"/>
    </source>
</evidence>
<keyword evidence="6" id="KW-1185">Reference proteome</keyword>
<feature type="domain" description="Flavoprotein" evidence="4">
    <location>
        <begin position="23"/>
        <end position="197"/>
    </location>
</feature>
<dbReference type="SUPFAM" id="SSF52507">
    <property type="entry name" value="Homo-oligomeric flavin-containing Cys decarboxylases, HFCD"/>
    <property type="match status" value="1"/>
</dbReference>
<dbReference type="AlphaFoldDB" id="A0AAD5TIW9"/>
<dbReference type="GO" id="GO:0071513">
    <property type="term" value="C:phosphopantothenoylcysteine decarboxylase complex"/>
    <property type="evidence" value="ECO:0007669"/>
    <property type="project" value="TreeGrafter"/>
</dbReference>
<sequence length="231" mass="24865">MSSTHMAAHESSSSSISPSRPRRIILAVTGSVASIKLPLLVDRMRDAYKGAVELKIVTTRHAMHFFDPNNVGGVQVLTDADEWNMWKRMSDPVLHIELRNWADAIVIAPLDANTLAKLASGLSDNLLTCILRAWDTAKPVIVCPAMNTVMWGHPFTRKHLGVCTGELGYAVIEPVVKTLACGDTGVGAMAEVGFIAGVVRKMVPPIKSGEDGEAKVPHYEEHTVPAPAGPL</sequence>
<dbReference type="Gene3D" id="3.40.50.1950">
    <property type="entry name" value="Flavin prenyltransferase-like"/>
    <property type="match status" value="1"/>
</dbReference>
<evidence type="ECO:0000256" key="3">
    <source>
        <dbReference type="SAM" id="MobiDB-lite"/>
    </source>
</evidence>
<evidence type="ECO:0000256" key="2">
    <source>
        <dbReference type="ARBA" id="ARBA00038350"/>
    </source>
</evidence>
<dbReference type="Pfam" id="PF02441">
    <property type="entry name" value="Flavoprotein"/>
    <property type="match status" value="1"/>
</dbReference>
<dbReference type="Proteomes" id="UP001212152">
    <property type="component" value="Unassembled WGS sequence"/>
</dbReference>
<comment type="caution">
    <text evidence="5">The sequence shown here is derived from an EMBL/GenBank/DDBJ whole genome shotgun (WGS) entry which is preliminary data.</text>
</comment>
<dbReference type="PANTHER" id="PTHR14359">
    <property type="entry name" value="HOMO-OLIGOMERIC FLAVIN CONTAINING CYS DECARBOXYLASE FAMILY"/>
    <property type="match status" value="1"/>
</dbReference>
<evidence type="ECO:0000313" key="5">
    <source>
        <dbReference type="EMBL" id="KAJ3177639.1"/>
    </source>
</evidence>
<dbReference type="GO" id="GO:0010181">
    <property type="term" value="F:FMN binding"/>
    <property type="evidence" value="ECO:0007669"/>
    <property type="project" value="TreeGrafter"/>
</dbReference>
<dbReference type="GO" id="GO:0015937">
    <property type="term" value="P:coenzyme A biosynthetic process"/>
    <property type="evidence" value="ECO:0007669"/>
    <property type="project" value="UniProtKB-KW"/>
</dbReference>